<dbReference type="GO" id="GO:0006397">
    <property type="term" value="P:mRNA processing"/>
    <property type="evidence" value="ECO:0007669"/>
    <property type="project" value="UniProtKB-KW"/>
</dbReference>
<dbReference type="InterPro" id="IPR028881">
    <property type="entry name" value="PAN2_UCH_dom"/>
</dbReference>
<comment type="activity regulation">
    <text evidence="11">Positively regulated by the regulatory subunit PAN3.</text>
</comment>
<dbReference type="GO" id="GO:0046872">
    <property type="term" value="F:metal ion binding"/>
    <property type="evidence" value="ECO:0007669"/>
    <property type="project" value="UniProtKB-KW"/>
</dbReference>
<evidence type="ECO:0000256" key="2">
    <source>
        <dbReference type="ARBA" id="ARBA00004496"/>
    </source>
</evidence>
<dbReference type="GO" id="GO:0031251">
    <property type="term" value="C:PAN complex"/>
    <property type="evidence" value="ECO:0007669"/>
    <property type="project" value="UniProtKB-UniRule"/>
</dbReference>
<evidence type="ECO:0000256" key="7">
    <source>
        <dbReference type="ARBA" id="ARBA00022723"/>
    </source>
</evidence>
<comment type="subcellular location">
    <subcellularLocation>
        <location evidence="2 11">Cytoplasm</location>
    </subcellularLocation>
</comment>
<evidence type="ECO:0000256" key="9">
    <source>
        <dbReference type="ARBA" id="ARBA00022801"/>
    </source>
</evidence>
<feature type="binding site" evidence="11">
    <location>
        <position position="944"/>
    </location>
    <ligand>
        <name>a divalent metal cation</name>
        <dbReference type="ChEBI" id="CHEBI:60240"/>
        <note>catalytic</note>
    </ligand>
</feature>
<comment type="function">
    <text evidence="11">Catalytic subunit of the poly(A)-nuclease (PAN) deadenylation complex, one of two cytoplasmic mRNA deadenylases involved in mRNA turnover. PAN specifically shortens poly(A) tails of RNA and the activity is stimulated by poly(A)-binding protein PAB1. PAN deadenylation is followed by rapid degradation of the shortened mRNA tails by the CCR4-NOT complex. Deadenylated mRNAs are then degraded by two alternative mechanisms, namely exosome-mediated 3'-5' exonucleolytic degradation, or deadenlyation-dependent mRNA decaping and subsequent 5'-3' exonucleolytic degradation by XRN1. May also be involved in post-transcriptional maturation of mRNA poly(A) tails.</text>
</comment>
<dbReference type="SUPFAM" id="SSF53098">
    <property type="entry name" value="Ribonuclease H-like"/>
    <property type="match status" value="1"/>
</dbReference>
<evidence type="ECO:0000256" key="4">
    <source>
        <dbReference type="ARBA" id="ARBA00022574"/>
    </source>
</evidence>
<dbReference type="Pfam" id="PF13423">
    <property type="entry name" value="UCH_1"/>
    <property type="match status" value="1"/>
</dbReference>
<comment type="catalytic activity">
    <reaction evidence="1 11">
        <text>Exonucleolytic cleavage of poly(A) to 5'-AMP.</text>
        <dbReference type="EC" id="3.1.13.4"/>
    </reaction>
</comment>
<keyword evidence="10 11" id="KW-0269">Exonuclease</keyword>
<keyword evidence="7 11" id="KW-0479">Metal-binding</keyword>
<dbReference type="InterPro" id="IPR028889">
    <property type="entry name" value="USP"/>
</dbReference>
<proteinExistence type="inferred from homology"/>
<keyword evidence="8" id="KW-0677">Repeat</keyword>
<reference evidence="13 14" key="1">
    <citation type="submission" date="2018-06" db="EMBL/GenBank/DDBJ databases">
        <title>Whole genome sequencing of Candida tropicalis (genome annotated by CSBL at Korea University).</title>
        <authorList>
            <person name="Ahn J."/>
        </authorList>
    </citation>
    <scope>NUCLEOTIDE SEQUENCE [LARGE SCALE GENOMIC DNA]</scope>
    <source>
        <strain evidence="13 14">ATCC 20962</strain>
    </source>
</reference>
<keyword evidence="14" id="KW-1185">Reference proteome</keyword>
<dbReference type="InterPro" id="IPR038765">
    <property type="entry name" value="Papain-like_cys_pep_sf"/>
</dbReference>
<sequence length="1141" mass="130196">MDGWSEILRLPPSLFATDNFNNRLPKNALISSLQFDSAQNFIWCGDSSGYTRSFTSSSSSMYSNLQLYPYTKFQSNSTRQPISQLMSHKDGILSLLTNELNFTTRRGINKLQANAALFGDDSFNNLTTMTFNCNSYNDVVVGTDTSLAKFDLYKPNVLSSFDHDGNVSKLNNSGKFLTIANSNGSLDIFDPVSNSTVKTFSAHNGFIADLDVRGNYIATCGYSIRPKRYYHNQAPEYMVDPLVNIYDTRIMRAIAPIPFPTGATSVRFHPKLPNIIIIASVVGQLQFVDIFDQTNVNVYQTNMTTPPVLGSSLSNGSKIPKMANLEISSSGDFLMFNDDSDSIHLWSINSSSKDFVNFPAPVEQPDIVEQPVDFIDVDDNVPLSIVGMPYYKDLLLSNYPNDLRFVKETAKIPEGIDMELILESQLHSRTFIPYDKLKYGPGNVYKPYQSLKEFKEIQVPKFISERKDGDDEASVGNVPELVADESIFQYKCNSNGSTNNCKVPNCYSRLQIQYSKFGVKDFDFSYYNRTKDYCGLENHTDNSYINSLLQLYRFQSTIYNQTVNSLSKEWLPVDESILATNPEGSSLLNELGYLFDMMCKAKSTNVNIYNLSQVLNHSPKAAKLLNNNELLTLNSQEVRDLLISFNNFLLTSLNEDLKSQFHDMFAATELKYEIEIKGNGTSCPIHEKHQGNMLSLELITPPANMLNKMSILINPHYQSTTNSLNNIRKNLNIVTYLDYSMNQFKTMPCQQHQHVHPHTLEIRTSIVELPSVLSINVNLTNEEFKIINTFKQWLVPEFYAFRSPNTNGFSFRNMDFEGHGDKYELLGYVCEVNHQSDTVNGSHNLVSFVKVNGAWYLFNDFLVMPIPEEEVFDLRYAWKKPVVILYQKSNQPDFEDRQLFKGEDSILYRDHFAGGIRKAHEVDYKLLTHEEAPQPGTLVAIDAEFVMLKPEQLEIHYDGYKKLIKPKQLSLARISVLRESGVPFIDDYIVHTSEIFDYLTNFSGIEENDLDLKLSTKNLVTLQTAYRKLWLLLNLGVVFVGHGLYNDFRTINLQVPQTQIRDTAVIYYKSDFRRQLSLKFLAYVMLKENVQTGNHDSIEDANTALLLYKEYERLNKTRGGFEDALDRIYSEGKRLRFKVPE</sequence>
<dbReference type="Pfam" id="PF00929">
    <property type="entry name" value="RNase_T"/>
    <property type="match status" value="1"/>
</dbReference>
<comment type="cofactor">
    <cofactor evidence="11">
        <name>a divalent metal cation</name>
        <dbReference type="ChEBI" id="CHEBI:60240"/>
    </cofactor>
    <text evidence="11">Binds 2 metal cations per subunit in the catalytic exonuclease domain.</text>
</comment>
<dbReference type="Gene3D" id="3.90.70.10">
    <property type="entry name" value="Cysteine proteinases"/>
    <property type="match status" value="1"/>
</dbReference>
<feature type="binding site" evidence="11">
    <location>
        <position position="1047"/>
    </location>
    <ligand>
        <name>a divalent metal cation</name>
        <dbReference type="ChEBI" id="CHEBI:60240"/>
        <note>catalytic</note>
    </ligand>
</feature>
<dbReference type="HAMAP" id="MF_03182">
    <property type="entry name" value="PAN2"/>
    <property type="match status" value="1"/>
</dbReference>
<dbReference type="GO" id="GO:0004535">
    <property type="term" value="F:poly(A)-specific ribonuclease activity"/>
    <property type="evidence" value="ECO:0007669"/>
    <property type="project" value="UniProtKB-UniRule"/>
</dbReference>
<dbReference type="CDD" id="cd06143">
    <property type="entry name" value="PAN2_exo"/>
    <property type="match status" value="1"/>
</dbReference>
<comment type="similarity">
    <text evidence="11">Belongs to the peptidase C19 family. PAN2 subfamily.</text>
</comment>
<dbReference type="GO" id="GO:0003676">
    <property type="term" value="F:nucleic acid binding"/>
    <property type="evidence" value="ECO:0007669"/>
    <property type="project" value="InterPro"/>
</dbReference>
<dbReference type="InterPro" id="IPR013520">
    <property type="entry name" value="Ribonucl_H"/>
</dbReference>
<dbReference type="SUPFAM" id="SSF50978">
    <property type="entry name" value="WD40 repeat-like"/>
    <property type="match status" value="1"/>
</dbReference>
<dbReference type="PANTHER" id="PTHR15728">
    <property type="entry name" value="DEADENYLATION COMPLEX CATALYTIC SUBUNIT PAN2"/>
    <property type="match status" value="1"/>
</dbReference>
<dbReference type="STRING" id="5486.A0A367YCF3"/>
<feature type="binding site" evidence="11">
    <location>
        <position position="1100"/>
    </location>
    <ligand>
        <name>a divalent metal cation</name>
        <dbReference type="ChEBI" id="CHEBI:60240"/>
        <note>catalytic</note>
    </ligand>
</feature>
<evidence type="ECO:0000256" key="8">
    <source>
        <dbReference type="ARBA" id="ARBA00022737"/>
    </source>
</evidence>
<dbReference type="EC" id="3.1.13.4" evidence="11"/>
<gene>
    <name evidence="13" type="primary">PAN2_1</name>
    <name evidence="11" type="synonym">PAN2</name>
    <name evidence="13" type="ORF">Cantr_10030</name>
</gene>
<name>A0A367YCF3_9ASCO</name>
<dbReference type="InterPro" id="IPR036397">
    <property type="entry name" value="RNaseH_sf"/>
</dbReference>
<dbReference type="SUPFAM" id="SSF54001">
    <property type="entry name" value="Cysteine proteinases"/>
    <property type="match status" value="1"/>
</dbReference>
<keyword evidence="6 11" id="KW-0540">Nuclease</keyword>
<dbReference type="SMART" id="SM00479">
    <property type="entry name" value="EXOIII"/>
    <property type="match status" value="1"/>
</dbReference>
<dbReference type="Gene3D" id="3.30.420.10">
    <property type="entry name" value="Ribonuclease H-like superfamily/Ribonuclease H"/>
    <property type="match status" value="1"/>
</dbReference>
<dbReference type="GO" id="GO:0000289">
    <property type="term" value="P:nuclear-transcribed mRNA poly(A) tail shortening"/>
    <property type="evidence" value="ECO:0007669"/>
    <property type="project" value="UniProtKB-UniRule"/>
</dbReference>
<dbReference type="PANTHER" id="PTHR15728:SF0">
    <property type="entry name" value="PAN2-PAN3 DEADENYLATION COMPLEX CATALYTIC SUBUNIT PAN2"/>
    <property type="match status" value="1"/>
</dbReference>
<keyword evidence="4" id="KW-0853">WD repeat</keyword>
<comment type="subunit">
    <text evidence="11">Forms a heterotrimer with an asymmetric homodimer of the regulatory subunit PAN3 to form the poly(A)-nuclease (PAN) deadenylation complex.</text>
</comment>
<feature type="domain" description="USP" evidence="12">
    <location>
        <begin position="534"/>
        <end position="889"/>
    </location>
</feature>
<keyword evidence="9 11" id="KW-0378">Hydrolase</keyword>
<accession>A0A367YCF3</accession>
<dbReference type="InterPro" id="IPR048841">
    <property type="entry name" value="PAN2_N"/>
</dbReference>
<dbReference type="Pfam" id="PF20770">
    <property type="entry name" value="PAN2_N"/>
    <property type="match status" value="1"/>
</dbReference>
<dbReference type="OrthoDB" id="16516at2759"/>
<evidence type="ECO:0000313" key="13">
    <source>
        <dbReference type="EMBL" id="RCK63554.1"/>
    </source>
</evidence>
<evidence type="ECO:0000256" key="5">
    <source>
        <dbReference type="ARBA" id="ARBA00022664"/>
    </source>
</evidence>
<dbReference type="InterPro" id="IPR036322">
    <property type="entry name" value="WD40_repeat_dom_sf"/>
</dbReference>
<organism evidence="13 14">
    <name type="scientific">Candida viswanathii</name>
    <dbReference type="NCBI Taxonomy" id="5486"/>
    <lineage>
        <taxon>Eukaryota</taxon>
        <taxon>Fungi</taxon>
        <taxon>Dikarya</taxon>
        <taxon>Ascomycota</taxon>
        <taxon>Saccharomycotina</taxon>
        <taxon>Pichiomycetes</taxon>
        <taxon>Debaryomycetaceae</taxon>
        <taxon>Candida/Lodderomyces clade</taxon>
        <taxon>Candida</taxon>
    </lineage>
</organism>
<evidence type="ECO:0000256" key="3">
    <source>
        <dbReference type="ARBA" id="ARBA00022490"/>
    </source>
</evidence>
<dbReference type="Gene3D" id="2.130.10.10">
    <property type="entry name" value="YVTN repeat-like/Quinoprotein amine dehydrogenase"/>
    <property type="match status" value="1"/>
</dbReference>
<dbReference type="InterPro" id="IPR030843">
    <property type="entry name" value="PAN2"/>
</dbReference>
<dbReference type="InterPro" id="IPR050785">
    <property type="entry name" value="PAN2-PAN3_catalytic_subunit"/>
</dbReference>
<comment type="caution">
    <text evidence="13">The sequence shown here is derived from an EMBL/GenBank/DDBJ whole genome shotgun (WGS) entry which is preliminary data.</text>
</comment>
<keyword evidence="5 11" id="KW-0507">mRNA processing</keyword>
<dbReference type="InterPro" id="IPR012337">
    <property type="entry name" value="RNaseH-like_sf"/>
</dbReference>
<dbReference type="AlphaFoldDB" id="A0A367YCF3"/>
<evidence type="ECO:0000256" key="6">
    <source>
        <dbReference type="ARBA" id="ARBA00022722"/>
    </source>
</evidence>
<dbReference type="InterPro" id="IPR015943">
    <property type="entry name" value="WD40/YVTN_repeat-like_dom_sf"/>
</dbReference>
<comment type="domain">
    <text evidence="11">Contains a pseudo-UCH domain. This ubiquitin C-terminal hydrolase (UCH)-like or ubiquitin specific protease (USP)-like domain is predicted to be catalytically inactive because it lacks the active site catalytic triad characteristic of thiol proteases, with residues at the equivalent structural positions that are incompatible with catalysis, and it cannot bind ubiquitin. It functions as a structural scaffold for intra- and intermolecular interactions in the complex.</text>
</comment>
<feature type="binding site" evidence="11">
    <location>
        <position position="942"/>
    </location>
    <ligand>
        <name>a divalent metal cation</name>
        <dbReference type="ChEBI" id="CHEBI:60240"/>
        <note>catalytic</note>
    </ligand>
</feature>
<evidence type="ECO:0000256" key="10">
    <source>
        <dbReference type="ARBA" id="ARBA00022839"/>
    </source>
</evidence>
<comment type="domain">
    <text evidence="11">The linker, or PAN3 interaction domain (PID), between the WD40 repeats and the pseudo-UCH domain mediates interaction with PAN3.</text>
</comment>
<dbReference type="PROSITE" id="PS50235">
    <property type="entry name" value="USP_3"/>
    <property type="match status" value="1"/>
</dbReference>
<keyword evidence="3 11" id="KW-0963">Cytoplasm</keyword>
<comment type="caution">
    <text evidence="11">Lacks conserved residue(s) required for the propagation of feature annotation.</text>
</comment>
<dbReference type="Proteomes" id="UP000253472">
    <property type="component" value="Unassembled WGS sequence"/>
</dbReference>
<protein>
    <recommendedName>
        <fullName evidence="11">PAN2-PAN3 deadenylation complex catalytic subunit PAN2</fullName>
        <ecNumber evidence="11">3.1.13.4</ecNumber>
    </recommendedName>
    <alternativeName>
        <fullName evidence="11">PAB1P-dependent poly(A)-specific ribonuclease</fullName>
    </alternativeName>
    <alternativeName>
        <fullName evidence="11">Poly(A)-nuclease deadenylation complex subunit 2</fullName>
        <shortName evidence="11">PAN deadenylation complex subunit 2</shortName>
    </alternativeName>
</protein>
<evidence type="ECO:0000259" key="12">
    <source>
        <dbReference type="PROSITE" id="PS50235"/>
    </source>
</evidence>
<evidence type="ECO:0000313" key="14">
    <source>
        <dbReference type="Proteomes" id="UP000253472"/>
    </source>
</evidence>
<evidence type="ECO:0000256" key="1">
    <source>
        <dbReference type="ARBA" id="ARBA00001663"/>
    </source>
</evidence>
<dbReference type="FunFam" id="3.30.420.10:FF:000028">
    <property type="entry name" value="PAN2-PAN3 deadenylation complex catalytic subunit PAN2"/>
    <property type="match status" value="1"/>
</dbReference>
<dbReference type="EMBL" id="QLNQ01000024">
    <property type="protein sequence ID" value="RCK63554.1"/>
    <property type="molecule type" value="Genomic_DNA"/>
</dbReference>
<evidence type="ECO:0000256" key="11">
    <source>
        <dbReference type="HAMAP-Rule" id="MF_03182"/>
    </source>
</evidence>
<dbReference type="GO" id="GO:0000932">
    <property type="term" value="C:P-body"/>
    <property type="evidence" value="ECO:0007669"/>
    <property type="project" value="TreeGrafter"/>
</dbReference>